<accession>A0ABD5Q7Z7</accession>
<dbReference type="NCBIfam" id="TIGR00229">
    <property type="entry name" value="sensory_box"/>
    <property type="match status" value="1"/>
</dbReference>
<dbReference type="PROSITE" id="PS50112">
    <property type="entry name" value="PAS"/>
    <property type="match status" value="1"/>
</dbReference>
<reference evidence="2 3" key="1">
    <citation type="journal article" date="2019" name="Int. J. Syst. Evol. Microbiol.">
        <title>The Global Catalogue of Microorganisms (GCM) 10K type strain sequencing project: providing services to taxonomists for standard genome sequencing and annotation.</title>
        <authorList>
            <consortium name="The Broad Institute Genomics Platform"/>
            <consortium name="The Broad Institute Genome Sequencing Center for Infectious Disease"/>
            <person name="Wu L."/>
            <person name="Ma J."/>
        </authorList>
    </citation>
    <scope>NUCLEOTIDE SEQUENCE [LARGE SCALE GENOMIC DNA]</scope>
    <source>
        <strain evidence="2 3">XZYJ18</strain>
    </source>
</reference>
<dbReference type="SUPFAM" id="SSF55785">
    <property type="entry name" value="PYP-like sensor domain (PAS domain)"/>
    <property type="match status" value="1"/>
</dbReference>
<feature type="domain" description="PAS" evidence="1">
    <location>
        <begin position="21"/>
        <end position="92"/>
    </location>
</feature>
<evidence type="ECO:0000259" key="1">
    <source>
        <dbReference type="PROSITE" id="PS50112"/>
    </source>
</evidence>
<dbReference type="RefSeq" id="WP_254270841.1">
    <property type="nucleotide sequence ID" value="NZ_CP100403.1"/>
</dbReference>
<proteinExistence type="predicted"/>
<organism evidence="2 3">
    <name type="scientific">Halorussus aquaticus</name>
    <dbReference type="NCBI Taxonomy" id="2953748"/>
    <lineage>
        <taxon>Archaea</taxon>
        <taxon>Methanobacteriati</taxon>
        <taxon>Methanobacteriota</taxon>
        <taxon>Stenosarchaea group</taxon>
        <taxon>Halobacteria</taxon>
        <taxon>Halobacteriales</taxon>
        <taxon>Haladaptataceae</taxon>
        <taxon>Halorussus</taxon>
    </lineage>
</organism>
<evidence type="ECO:0000313" key="3">
    <source>
        <dbReference type="Proteomes" id="UP001595945"/>
    </source>
</evidence>
<dbReference type="InterPro" id="IPR013767">
    <property type="entry name" value="PAS_fold"/>
</dbReference>
<dbReference type="AlphaFoldDB" id="A0ABD5Q7Z7"/>
<dbReference type="GeneID" id="73047729"/>
<dbReference type="EMBL" id="JBHSHT010000003">
    <property type="protein sequence ID" value="MFC4826602.1"/>
    <property type="molecule type" value="Genomic_DNA"/>
</dbReference>
<dbReference type="SMART" id="SM00091">
    <property type="entry name" value="PAS"/>
    <property type="match status" value="1"/>
</dbReference>
<keyword evidence="3" id="KW-1185">Reference proteome</keyword>
<name>A0ABD5Q7Z7_9EURY</name>
<gene>
    <name evidence="2" type="ORF">ACFO9K_20280</name>
</gene>
<dbReference type="Gene3D" id="3.30.450.20">
    <property type="entry name" value="PAS domain"/>
    <property type="match status" value="1"/>
</dbReference>
<dbReference type="Pfam" id="PF00989">
    <property type="entry name" value="PAS"/>
    <property type="match status" value="1"/>
</dbReference>
<evidence type="ECO:0000313" key="2">
    <source>
        <dbReference type="EMBL" id="MFC4826602.1"/>
    </source>
</evidence>
<dbReference type="InterPro" id="IPR000014">
    <property type="entry name" value="PAS"/>
</dbReference>
<dbReference type="InterPro" id="IPR035965">
    <property type="entry name" value="PAS-like_dom_sf"/>
</dbReference>
<comment type="caution">
    <text evidence="2">The sequence shown here is derived from an EMBL/GenBank/DDBJ whole genome shotgun (WGS) entry which is preliminary data.</text>
</comment>
<dbReference type="CDD" id="cd00130">
    <property type="entry name" value="PAS"/>
    <property type="match status" value="1"/>
</dbReference>
<dbReference type="Proteomes" id="UP001595945">
    <property type="component" value="Unassembled WGS sequence"/>
</dbReference>
<protein>
    <submittedName>
        <fullName evidence="2">PAS domain-containing protein</fullName>
    </submittedName>
</protein>
<sequence>MGDYAGRAQTRAVDAEEYSQEFERYKTIVETVHDGIYITDENSRFTLVNDAYCELVGYDREELLGSPSSLVLANEVDTELLTDEVQRDLEAAATDSTTYETTLETATASTTLIPSDENSSTRYSTVSFNTAVDDKQDRYMWDFRRRAGYCASIIERTNFQ</sequence>